<feature type="transmembrane region" description="Helical" evidence="10">
    <location>
        <begin position="139"/>
        <end position="156"/>
    </location>
</feature>
<evidence type="ECO:0000256" key="6">
    <source>
        <dbReference type="ARBA" id="ARBA00022777"/>
    </source>
</evidence>
<dbReference type="PANTHER" id="PTHR24421">
    <property type="entry name" value="NITRATE/NITRITE SENSOR PROTEIN NARX-RELATED"/>
    <property type="match status" value="1"/>
</dbReference>
<feature type="compositionally biased region" description="Gly residues" evidence="9">
    <location>
        <begin position="383"/>
        <end position="405"/>
    </location>
</feature>
<dbReference type="EMBL" id="BOOJ01000040">
    <property type="protein sequence ID" value="GIH94337.1"/>
    <property type="molecule type" value="Genomic_DNA"/>
</dbReference>
<dbReference type="AlphaFoldDB" id="A0A8J3WND6"/>
<dbReference type="Pfam" id="PF07730">
    <property type="entry name" value="HisKA_3"/>
    <property type="match status" value="1"/>
</dbReference>
<keyword evidence="8" id="KW-0902">Two-component regulatory system</keyword>
<dbReference type="InterPro" id="IPR011712">
    <property type="entry name" value="Sig_transdc_His_kin_sub3_dim/P"/>
</dbReference>
<dbReference type="InterPro" id="IPR055558">
    <property type="entry name" value="DUF7134"/>
</dbReference>
<keyword evidence="10" id="KW-0812">Transmembrane</keyword>
<protein>
    <recommendedName>
        <fullName evidence="2">histidine kinase</fullName>
        <ecNumber evidence="2">2.7.13.3</ecNumber>
    </recommendedName>
</protein>
<dbReference type="GO" id="GO:0000155">
    <property type="term" value="F:phosphorelay sensor kinase activity"/>
    <property type="evidence" value="ECO:0007669"/>
    <property type="project" value="InterPro"/>
</dbReference>
<name>A0A8J3WND6_9ACTN</name>
<accession>A0A8J3WND6</accession>
<dbReference type="GO" id="GO:0005524">
    <property type="term" value="F:ATP binding"/>
    <property type="evidence" value="ECO:0007669"/>
    <property type="project" value="UniProtKB-KW"/>
</dbReference>
<dbReference type="GO" id="GO:0016020">
    <property type="term" value="C:membrane"/>
    <property type="evidence" value="ECO:0007669"/>
    <property type="project" value="InterPro"/>
</dbReference>
<evidence type="ECO:0000259" key="12">
    <source>
        <dbReference type="Pfam" id="PF23539"/>
    </source>
</evidence>
<dbReference type="Proteomes" id="UP000619788">
    <property type="component" value="Unassembled WGS sequence"/>
</dbReference>
<evidence type="ECO:0000313" key="14">
    <source>
        <dbReference type="Proteomes" id="UP000619788"/>
    </source>
</evidence>
<keyword evidence="10" id="KW-1133">Transmembrane helix</keyword>
<comment type="catalytic activity">
    <reaction evidence="1">
        <text>ATP + protein L-histidine = ADP + protein N-phospho-L-histidine.</text>
        <dbReference type="EC" id="2.7.13.3"/>
    </reaction>
</comment>
<dbReference type="GO" id="GO:0046983">
    <property type="term" value="F:protein dimerization activity"/>
    <property type="evidence" value="ECO:0007669"/>
    <property type="project" value="InterPro"/>
</dbReference>
<keyword evidence="14" id="KW-1185">Reference proteome</keyword>
<dbReference type="InterPro" id="IPR036890">
    <property type="entry name" value="HATPase_C_sf"/>
</dbReference>
<keyword evidence="4" id="KW-0808">Transferase</keyword>
<gene>
    <name evidence="13" type="ORF">Psi01_49670</name>
</gene>
<keyword evidence="6" id="KW-0418">Kinase</keyword>
<dbReference type="SUPFAM" id="SSF55874">
    <property type="entry name" value="ATPase domain of HSP90 chaperone/DNA topoisomerase II/histidine kinase"/>
    <property type="match status" value="1"/>
</dbReference>
<feature type="transmembrane region" description="Helical" evidence="10">
    <location>
        <begin position="114"/>
        <end position="133"/>
    </location>
</feature>
<evidence type="ECO:0000259" key="11">
    <source>
        <dbReference type="Pfam" id="PF07730"/>
    </source>
</evidence>
<feature type="transmembrane region" description="Helical" evidence="10">
    <location>
        <begin position="67"/>
        <end position="83"/>
    </location>
</feature>
<keyword evidence="5" id="KW-0547">Nucleotide-binding</keyword>
<feature type="domain" description="DUF7134" evidence="12">
    <location>
        <begin position="11"/>
        <end position="148"/>
    </location>
</feature>
<keyword evidence="3" id="KW-0597">Phosphoprotein</keyword>
<evidence type="ECO:0000256" key="1">
    <source>
        <dbReference type="ARBA" id="ARBA00000085"/>
    </source>
</evidence>
<dbReference type="PANTHER" id="PTHR24421:SF10">
    <property type="entry name" value="NITRATE_NITRITE SENSOR PROTEIN NARQ"/>
    <property type="match status" value="1"/>
</dbReference>
<evidence type="ECO:0000256" key="3">
    <source>
        <dbReference type="ARBA" id="ARBA00022553"/>
    </source>
</evidence>
<reference evidence="13 14" key="1">
    <citation type="submission" date="2021-01" db="EMBL/GenBank/DDBJ databases">
        <title>Whole genome shotgun sequence of Planobispora siamensis NBRC 107568.</title>
        <authorList>
            <person name="Komaki H."/>
            <person name="Tamura T."/>
        </authorList>
    </citation>
    <scope>NUCLEOTIDE SEQUENCE [LARGE SCALE GENOMIC DNA]</scope>
    <source>
        <strain evidence="13 14">NBRC 107568</strain>
    </source>
</reference>
<keyword evidence="7" id="KW-0067">ATP-binding</keyword>
<evidence type="ECO:0000256" key="5">
    <source>
        <dbReference type="ARBA" id="ARBA00022741"/>
    </source>
</evidence>
<proteinExistence type="predicted"/>
<keyword evidence="10" id="KW-0472">Membrane</keyword>
<evidence type="ECO:0000256" key="8">
    <source>
        <dbReference type="ARBA" id="ARBA00023012"/>
    </source>
</evidence>
<evidence type="ECO:0000313" key="13">
    <source>
        <dbReference type="EMBL" id="GIH94337.1"/>
    </source>
</evidence>
<feature type="region of interest" description="Disordered" evidence="9">
    <location>
        <begin position="343"/>
        <end position="408"/>
    </location>
</feature>
<sequence>MLRPAPGHWRPTRLDLLLSLAVTIAGLVESFGRQGPDYGQIHDPVPWAAGAVAAGTTLLARRRFPAVMLLVLIAIGLAVRHVTDDGYYAAWHLYSMLILIHTVASARELRSPQGAMGLGCVLGAYVFLLTLNGGDVAETMISAIFVGVAYGSGILLRRQIDQTLRLTEHATRLEVEREERARRAVEGERARIARELHDVISHNVSVMTLHAGGVRMLLGTERERERDMLSGIEEAGREAIRELQLMLGVLRDSGDHGSEPFRPDLARLDELVHQVRGTGLDVSLRIAGEPRPLPPEVGLSAYRVIQEALTNVRKHAGGAGARVVVTYGRDELVAEVVNDGAEAGGSVSVSGSAGLDPGGEPCGPDGQGPTGRGADGRDSAGHDLGGSGLERGDPAGRGSGGGHGLIGMRERTATHGGELSAGPLPDGGYAVAARFPLRVSVEAG</sequence>
<dbReference type="InterPro" id="IPR050482">
    <property type="entry name" value="Sensor_HK_TwoCompSys"/>
</dbReference>
<dbReference type="RefSeq" id="WP_204066467.1">
    <property type="nucleotide sequence ID" value="NZ_BOOJ01000040.1"/>
</dbReference>
<evidence type="ECO:0000256" key="2">
    <source>
        <dbReference type="ARBA" id="ARBA00012438"/>
    </source>
</evidence>
<dbReference type="Gene3D" id="1.20.5.1930">
    <property type="match status" value="1"/>
</dbReference>
<evidence type="ECO:0000256" key="7">
    <source>
        <dbReference type="ARBA" id="ARBA00022840"/>
    </source>
</evidence>
<organism evidence="13 14">
    <name type="scientific">Planobispora siamensis</name>
    <dbReference type="NCBI Taxonomy" id="936338"/>
    <lineage>
        <taxon>Bacteria</taxon>
        <taxon>Bacillati</taxon>
        <taxon>Actinomycetota</taxon>
        <taxon>Actinomycetes</taxon>
        <taxon>Streptosporangiales</taxon>
        <taxon>Streptosporangiaceae</taxon>
        <taxon>Planobispora</taxon>
    </lineage>
</organism>
<evidence type="ECO:0000256" key="9">
    <source>
        <dbReference type="SAM" id="MobiDB-lite"/>
    </source>
</evidence>
<dbReference type="EC" id="2.7.13.3" evidence="2"/>
<dbReference type="Pfam" id="PF23539">
    <property type="entry name" value="DUF7134"/>
    <property type="match status" value="1"/>
</dbReference>
<feature type="compositionally biased region" description="Low complexity" evidence="9">
    <location>
        <begin position="344"/>
        <end position="354"/>
    </location>
</feature>
<dbReference type="CDD" id="cd16917">
    <property type="entry name" value="HATPase_UhpB-NarQ-NarX-like"/>
    <property type="match status" value="1"/>
</dbReference>
<feature type="compositionally biased region" description="Gly residues" evidence="9">
    <location>
        <begin position="356"/>
        <end position="373"/>
    </location>
</feature>
<evidence type="ECO:0000256" key="4">
    <source>
        <dbReference type="ARBA" id="ARBA00022679"/>
    </source>
</evidence>
<feature type="transmembrane region" description="Helical" evidence="10">
    <location>
        <begin position="89"/>
        <end position="107"/>
    </location>
</feature>
<feature type="domain" description="Signal transduction histidine kinase subgroup 3 dimerisation and phosphoacceptor" evidence="11">
    <location>
        <begin position="188"/>
        <end position="253"/>
    </location>
</feature>
<comment type="caution">
    <text evidence="13">The sequence shown here is derived from an EMBL/GenBank/DDBJ whole genome shotgun (WGS) entry which is preliminary data.</text>
</comment>
<dbReference type="Gene3D" id="3.30.565.10">
    <property type="entry name" value="Histidine kinase-like ATPase, C-terminal domain"/>
    <property type="match status" value="1"/>
</dbReference>
<evidence type="ECO:0000256" key="10">
    <source>
        <dbReference type="SAM" id="Phobius"/>
    </source>
</evidence>